<evidence type="ECO:0000259" key="10">
    <source>
        <dbReference type="Pfam" id="PF07732"/>
    </source>
</evidence>
<keyword evidence="2" id="KW-0479">Metal-binding</keyword>
<sequence>MTPFLLLLLLLFLALTQAKTVRETLNLTWSTGSPNGVPREMIFTNGQYPGPVLVWDEGDEIEVTVHNHLPFNTTVHWHGLRQHNSPWSDGVAGLSQRPIQPDASFVYRFTAEPAGTYWYHSHVRSLLQDGQIGGIYIRQKELPFHLISNDSNDIQQMQAAAAAPNLLMLADWTSLTSAQYYQAQVASGYDLFCVDSLLINGHGSTYCPGADFLQSMTTGKLSNVENGTLLTDKGCLQVLLSDVQSPVYLNTGNIDAVPSQLEWNCTPSDGGMYTVQVDAADGWASLNFVASQALKGLIVSVDSHPMWIYEADGGLVEPQQVEAIEMFNGVRYAVLIRLDQPEGNYSIRVADNGGDQVIGGYATLSYKPSSSSSYVKQQAGPHSKGYIDYGGTITSTNVRTLLLTQCPPPYNVPPPSSTAAHMHFSQLSRLGTAYNWTLGGRELFIPEEWGAHPILQHPDPAFFVDENAALLSVNDTWVDIIVQVVGETDAEIQPPHPIHKHGNKGYLVGQAAGFFGWTSVDEAVAEQPESFNLVNPPYRDTFTTAFLDPAVGGAWFLVIRYHVETPGAFLLHCHIATHQQSGMAMALLEGVDVWPTVPEEYQ</sequence>
<proteinExistence type="inferred from homology"/>
<reference evidence="12" key="1">
    <citation type="journal article" date="2017" name="Genome Biol.">
        <title>Comparative genomics reveals high biological diversity and specific adaptations in the industrially and medically important fungal genus Aspergillus.</title>
        <authorList>
            <person name="de Vries R.P."/>
            <person name="Riley R."/>
            <person name="Wiebenga A."/>
            <person name="Aguilar-Osorio G."/>
            <person name="Amillis S."/>
            <person name="Uchima C.A."/>
            <person name="Anderluh G."/>
            <person name="Asadollahi M."/>
            <person name="Askin M."/>
            <person name="Barry K."/>
            <person name="Battaglia E."/>
            <person name="Bayram O."/>
            <person name="Benocci T."/>
            <person name="Braus-Stromeyer S.A."/>
            <person name="Caldana C."/>
            <person name="Canovas D."/>
            <person name="Cerqueira G.C."/>
            <person name="Chen F."/>
            <person name="Chen W."/>
            <person name="Choi C."/>
            <person name="Clum A."/>
            <person name="Dos Santos R.A."/>
            <person name="Damasio A.R."/>
            <person name="Diallinas G."/>
            <person name="Emri T."/>
            <person name="Fekete E."/>
            <person name="Flipphi M."/>
            <person name="Freyberg S."/>
            <person name="Gallo A."/>
            <person name="Gournas C."/>
            <person name="Habgood R."/>
            <person name="Hainaut M."/>
            <person name="Harispe M.L."/>
            <person name="Henrissat B."/>
            <person name="Hilden K.S."/>
            <person name="Hope R."/>
            <person name="Hossain A."/>
            <person name="Karabika E."/>
            <person name="Karaffa L."/>
            <person name="Karanyi Z."/>
            <person name="Krasevec N."/>
            <person name="Kuo A."/>
            <person name="Kusch H."/>
            <person name="LaButti K."/>
            <person name="Lagendijk E.L."/>
            <person name="Lapidus A."/>
            <person name="Levasseur A."/>
            <person name="Lindquist E."/>
            <person name="Lipzen A."/>
            <person name="Logrieco A.F."/>
            <person name="MacCabe A."/>
            <person name="Maekelae M.R."/>
            <person name="Malavazi I."/>
            <person name="Melin P."/>
            <person name="Meyer V."/>
            <person name="Mielnichuk N."/>
            <person name="Miskei M."/>
            <person name="Molnar A.P."/>
            <person name="Mule G."/>
            <person name="Ngan C.Y."/>
            <person name="Orejas M."/>
            <person name="Orosz E."/>
            <person name="Ouedraogo J.P."/>
            <person name="Overkamp K.M."/>
            <person name="Park H.-S."/>
            <person name="Perrone G."/>
            <person name="Piumi F."/>
            <person name="Punt P.J."/>
            <person name="Ram A.F."/>
            <person name="Ramon A."/>
            <person name="Rauscher S."/>
            <person name="Record E."/>
            <person name="Riano-Pachon D.M."/>
            <person name="Robert V."/>
            <person name="Roehrig J."/>
            <person name="Ruller R."/>
            <person name="Salamov A."/>
            <person name="Salih N.S."/>
            <person name="Samson R.A."/>
            <person name="Sandor E."/>
            <person name="Sanguinetti M."/>
            <person name="Schuetze T."/>
            <person name="Sepcic K."/>
            <person name="Shelest E."/>
            <person name="Sherlock G."/>
            <person name="Sophianopoulou V."/>
            <person name="Squina F.M."/>
            <person name="Sun H."/>
            <person name="Susca A."/>
            <person name="Todd R.B."/>
            <person name="Tsang A."/>
            <person name="Unkles S.E."/>
            <person name="van de Wiele N."/>
            <person name="van Rossen-Uffink D."/>
            <person name="Oliveira J.V."/>
            <person name="Vesth T.C."/>
            <person name="Visser J."/>
            <person name="Yu J.-H."/>
            <person name="Zhou M."/>
            <person name="Andersen M.R."/>
            <person name="Archer D.B."/>
            <person name="Baker S.E."/>
            <person name="Benoit I."/>
            <person name="Brakhage A.A."/>
            <person name="Braus G.H."/>
            <person name="Fischer R."/>
            <person name="Frisvad J.C."/>
            <person name="Goldman G.H."/>
            <person name="Houbraken J."/>
            <person name="Oakley B."/>
            <person name="Pocsi I."/>
            <person name="Scazzocchio C."/>
            <person name="Seiboth B."/>
            <person name="vanKuyk P.A."/>
            <person name="Wortman J."/>
            <person name="Dyer P.S."/>
            <person name="Grigoriev I.V."/>
        </authorList>
    </citation>
    <scope>NUCLEOTIDE SEQUENCE [LARGE SCALE GENOMIC DNA]</scope>
    <source>
        <strain evidence="12">CBS 506.65</strain>
    </source>
</reference>
<evidence type="ECO:0000313" key="12">
    <source>
        <dbReference type="Proteomes" id="UP000184188"/>
    </source>
</evidence>
<evidence type="ECO:0000256" key="6">
    <source>
        <dbReference type="ARBA" id="ARBA00023180"/>
    </source>
</evidence>
<dbReference type="InterPro" id="IPR002355">
    <property type="entry name" value="Cu_oxidase_Cu_BS"/>
</dbReference>
<dbReference type="InterPro" id="IPR008972">
    <property type="entry name" value="Cupredoxin"/>
</dbReference>
<evidence type="ECO:0000256" key="4">
    <source>
        <dbReference type="ARBA" id="ARBA00023002"/>
    </source>
</evidence>
<feature type="domain" description="Plastocyanin-like" evidence="8">
    <location>
        <begin position="166"/>
        <end position="363"/>
    </location>
</feature>
<dbReference type="SUPFAM" id="SSF49503">
    <property type="entry name" value="Cupredoxins"/>
    <property type="match status" value="3"/>
</dbReference>
<dbReference type="GO" id="GO:0005507">
    <property type="term" value="F:copper ion binding"/>
    <property type="evidence" value="ECO:0007669"/>
    <property type="project" value="InterPro"/>
</dbReference>
<evidence type="ECO:0000259" key="9">
    <source>
        <dbReference type="Pfam" id="PF07731"/>
    </source>
</evidence>
<keyword evidence="12" id="KW-1185">Reference proteome</keyword>
<keyword evidence="5" id="KW-0186">Copper</keyword>
<dbReference type="PANTHER" id="PTHR11709:SF488">
    <property type="entry name" value="LACCASE-RELATED"/>
    <property type="match status" value="1"/>
</dbReference>
<evidence type="ECO:0000256" key="1">
    <source>
        <dbReference type="ARBA" id="ARBA00010609"/>
    </source>
</evidence>
<protein>
    <submittedName>
        <fullName evidence="11">Uncharacterized protein</fullName>
    </submittedName>
</protein>
<dbReference type="FunFam" id="2.60.40.420:FF:000036">
    <property type="entry name" value="L-ascorbate oxidase"/>
    <property type="match status" value="1"/>
</dbReference>
<evidence type="ECO:0000259" key="8">
    <source>
        <dbReference type="Pfam" id="PF00394"/>
    </source>
</evidence>
<dbReference type="PROSITE" id="PS00080">
    <property type="entry name" value="MULTICOPPER_OXIDASE2"/>
    <property type="match status" value="1"/>
</dbReference>
<evidence type="ECO:0000256" key="3">
    <source>
        <dbReference type="ARBA" id="ARBA00022729"/>
    </source>
</evidence>
<dbReference type="InterPro" id="IPR001117">
    <property type="entry name" value="Cu-oxidase_2nd"/>
</dbReference>
<name>A0A1L9S9T6_9EURO</name>
<dbReference type="EMBL" id="KV878349">
    <property type="protein sequence ID" value="OJJ43924.1"/>
    <property type="molecule type" value="Genomic_DNA"/>
</dbReference>
<dbReference type="Proteomes" id="UP000184188">
    <property type="component" value="Unassembled WGS sequence"/>
</dbReference>
<dbReference type="OrthoDB" id="2121828at2759"/>
<dbReference type="CDD" id="cd13898">
    <property type="entry name" value="CuRO_3_Abr2_like"/>
    <property type="match status" value="1"/>
</dbReference>
<dbReference type="PANTHER" id="PTHR11709">
    <property type="entry name" value="MULTI-COPPER OXIDASE"/>
    <property type="match status" value="1"/>
</dbReference>
<organism evidence="11 12">
    <name type="scientific">Penicilliopsis zonata CBS 506.65</name>
    <dbReference type="NCBI Taxonomy" id="1073090"/>
    <lineage>
        <taxon>Eukaryota</taxon>
        <taxon>Fungi</taxon>
        <taxon>Dikarya</taxon>
        <taxon>Ascomycota</taxon>
        <taxon>Pezizomycotina</taxon>
        <taxon>Eurotiomycetes</taxon>
        <taxon>Eurotiomycetidae</taxon>
        <taxon>Eurotiales</taxon>
        <taxon>Aspergillaceae</taxon>
        <taxon>Penicilliopsis</taxon>
    </lineage>
</organism>
<dbReference type="InterPro" id="IPR011706">
    <property type="entry name" value="Cu-oxidase_C"/>
</dbReference>
<evidence type="ECO:0000256" key="7">
    <source>
        <dbReference type="SAM" id="SignalP"/>
    </source>
</evidence>
<dbReference type="GO" id="GO:0052716">
    <property type="term" value="F:hydroquinone:oxygen oxidoreductase activity"/>
    <property type="evidence" value="ECO:0007669"/>
    <property type="project" value="UniProtKB-ARBA"/>
</dbReference>
<dbReference type="VEuPathDB" id="FungiDB:ASPZODRAFT_135325"/>
<feature type="signal peptide" evidence="7">
    <location>
        <begin position="1"/>
        <end position="18"/>
    </location>
</feature>
<dbReference type="InterPro" id="IPR011707">
    <property type="entry name" value="Cu-oxidase-like_N"/>
</dbReference>
<accession>A0A1L9S9T6</accession>
<keyword evidence="4" id="KW-0560">Oxidoreductase</keyword>
<dbReference type="Pfam" id="PF00394">
    <property type="entry name" value="Cu-oxidase"/>
    <property type="match status" value="1"/>
</dbReference>
<feature type="domain" description="Plastocyanin-like" evidence="10">
    <location>
        <begin position="28"/>
        <end position="141"/>
    </location>
</feature>
<dbReference type="Pfam" id="PF07732">
    <property type="entry name" value="Cu-oxidase_3"/>
    <property type="match status" value="1"/>
</dbReference>
<evidence type="ECO:0000256" key="5">
    <source>
        <dbReference type="ARBA" id="ARBA00023008"/>
    </source>
</evidence>
<gene>
    <name evidence="11" type="ORF">ASPZODRAFT_135325</name>
</gene>
<dbReference type="Pfam" id="PF07731">
    <property type="entry name" value="Cu-oxidase_2"/>
    <property type="match status" value="1"/>
</dbReference>
<dbReference type="InterPro" id="IPR033138">
    <property type="entry name" value="Cu_oxidase_CS"/>
</dbReference>
<dbReference type="PROSITE" id="PS00079">
    <property type="entry name" value="MULTICOPPER_OXIDASE1"/>
    <property type="match status" value="1"/>
</dbReference>
<dbReference type="GeneID" id="34610232"/>
<keyword evidence="3 7" id="KW-0732">Signal</keyword>
<evidence type="ECO:0000256" key="2">
    <source>
        <dbReference type="ARBA" id="ARBA00022723"/>
    </source>
</evidence>
<dbReference type="GO" id="GO:0042440">
    <property type="term" value="P:pigment metabolic process"/>
    <property type="evidence" value="ECO:0007669"/>
    <property type="project" value="UniProtKB-ARBA"/>
</dbReference>
<feature type="chain" id="PRO_5012973633" evidence="7">
    <location>
        <begin position="19"/>
        <end position="602"/>
    </location>
</feature>
<dbReference type="CDD" id="cd13876">
    <property type="entry name" value="CuRO_2_Abr2_like"/>
    <property type="match status" value="1"/>
</dbReference>
<comment type="similarity">
    <text evidence="1">Belongs to the multicopper oxidase family.</text>
</comment>
<dbReference type="STRING" id="1073090.A0A1L9S9T6"/>
<dbReference type="CDD" id="cd13850">
    <property type="entry name" value="CuRO_1_Abr2_like"/>
    <property type="match status" value="1"/>
</dbReference>
<dbReference type="InterPro" id="IPR045087">
    <property type="entry name" value="Cu-oxidase_fam"/>
</dbReference>
<dbReference type="RefSeq" id="XP_022578434.1">
    <property type="nucleotide sequence ID" value="XM_022723767.1"/>
</dbReference>
<keyword evidence="6" id="KW-0325">Glycoprotein</keyword>
<dbReference type="Gene3D" id="2.60.40.420">
    <property type="entry name" value="Cupredoxins - blue copper proteins"/>
    <property type="match status" value="3"/>
</dbReference>
<dbReference type="AlphaFoldDB" id="A0A1L9S9T6"/>
<evidence type="ECO:0000313" key="11">
    <source>
        <dbReference type="EMBL" id="OJJ43924.1"/>
    </source>
</evidence>
<feature type="domain" description="Plastocyanin-like" evidence="9">
    <location>
        <begin position="475"/>
        <end position="590"/>
    </location>
</feature>